<accession>A0A1L3Q3T0</accession>
<dbReference type="InterPro" id="IPR005479">
    <property type="entry name" value="CPAse_ATP-bd"/>
</dbReference>
<dbReference type="InterPro" id="IPR052032">
    <property type="entry name" value="ATP-dep_AA_Ligase"/>
</dbReference>
<dbReference type="GO" id="GO:0005524">
    <property type="term" value="F:ATP binding"/>
    <property type="evidence" value="ECO:0007669"/>
    <property type="project" value="UniProtKB-UniRule"/>
</dbReference>
<dbReference type="GeneID" id="30583817"/>
<evidence type="ECO:0000313" key="10">
    <source>
        <dbReference type="Proteomes" id="UP000186879"/>
    </source>
</evidence>
<evidence type="ECO:0000256" key="5">
    <source>
        <dbReference type="PROSITE-ProRule" id="PRU00409"/>
    </source>
</evidence>
<name>A0A1L3Q3T0_9EURY</name>
<keyword evidence="4 5" id="KW-0067">ATP-binding</keyword>
<dbReference type="GO" id="GO:0016874">
    <property type="term" value="F:ligase activity"/>
    <property type="evidence" value="ECO:0007669"/>
    <property type="project" value="UniProtKB-KW"/>
</dbReference>
<gene>
    <name evidence="7" type="ORF">BHR79_08575</name>
    <name evidence="8" type="ORF">EFE40_06700</name>
    <name evidence="9" type="ORF">SAMN04515625_0623</name>
</gene>
<reference evidence="8 12" key="3">
    <citation type="submission" date="2018-10" db="EMBL/GenBank/DDBJ databases">
        <title>Cultivation of a novel Methanohalophilus strain from Kebrit Deep of the Red Sea and a genomic comparison of members of the genus Methanohalophilus.</title>
        <authorList>
            <person name="Guan Y."/>
            <person name="Ngugi D.K."/>
            <person name="Stingl U."/>
        </authorList>
    </citation>
    <scope>NUCLEOTIDE SEQUENCE [LARGE SCALE GENOMIC DNA]</scope>
    <source>
        <strain evidence="8 12">DSM 3094</strain>
    </source>
</reference>
<dbReference type="GO" id="GO:0046872">
    <property type="term" value="F:metal ion binding"/>
    <property type="evidence" value="ECO:0007669"/>
    <property type="project" value="InterPro"/>
</dbReference>
<dbReference type="Proteomes" id="UP000186879">
    <property type="component" value="Chromosome"/>
</dbReference>
<dbReference type="AlphaFoldDB" id="A0A1L3Q3T0"/>
<dbReference type="EMBL" id="RJJG01000004">
    <property type="protein sequence ID" value="RNI09137.1"/>
    <property type="molecule type" value="Genomic_DNA"/>
</dbReference>
<keyword evidence="10" id="KW-1185">Reference proteome</keyword>
<dbReference type="Pfam" id="PF02786">
    <property type="entry name" value="CPSase_L_D2"/>
    <property type="match status" value="1"/>
</dbReference>
<evidence type="ECO:0000313" key="9">
    <source>
        <dbReference type="EMBL" id="SDW29432.1"/>
    </source>
</evidence>
<dbReference type="RefSeq" id="WP_072561953.1">
    <property type="nucleotide sequence ID" value="NZ_CP017921.1"/>
</dbReference>
<dbReference type="Proteomes" id="UP000267921">
    <property type="component" value="Unassembled WGS sequence"/>
</dbReference>
<evidence type="ECO:0000313" key="12">
    <source>
        <dbReference type="Proteomes" id="UP000267921"/>
    </source>
</evidence>
<keyword evidence="2 7" id="KW-0436">Ligase</keyword>
<dbReference type="EMBL" id="CP017921">
    <property type="protein sequence ID" value="APH39529.1"/>
    <property type="molecule type" value="Genomic_DNA"/>
</dbReference>
<proteinExistence type="predicted"/>
<dbReference type="STRING" id="2177.BHR79_08575"/>
<dbReference type="Gene3D" id="3.30.470.20">
    <property type="entry name" value="ATP-grasp fold, B domain"/>
    <property type="match status" value="1"/>
</dbReference>
<evidence type="ECO:0000313" key="11">
    <source>
        <dbReference type="Proteomes" id="UP000198669"/>
    </source>
</evidence>
<keyword evidence="3 5" id="KW-0547">Nucleotide-binding</keyword>
<evidence type="ECO:0000256" key="1">
    <source>
        <dbReference type="ARBA" id="ARBA00001936"/>
    </source>
</evidence>
<evidence type="ECO:0000256" key="3">
    <source>
        <dbReference type="ARBA" id="ARBA00022741"/>
    </source>
</evidence>
<evidence type="ECO:0000256" key="2">
    <source>
        <dbReference type="ARBA" id="ARBA00022598"/>
    </source>
</evidence>
<dbReference type="OrthoDB" id="125257at2157"/>
<organism evidence="7 10">
    <name type="scientific">Methanohalophilus halophilus</name>
    <dbReference type="NCBI Taxonomy" id="2177"/>
    <lineage>
        <taxon>Archaea</taxon>
        <taxon>Methanobacteriati</taxon>
        <taxon>Methanobacteriota</taxon>
        <taxon>Stenosarchaea group</taxon>
        <taxon>Methanomicrobia</taxon>
        <taxon>Methanosarcinales</taxon>
        <taxon>Methanosarcinaceae</taxon>
        <taxon>Methanohalophilus</taxon>
    </lineage>
</organism>
<dbReference type="EMBL" id="FNMU01000002">
    <property type="protein sequence ID" value="SDW29432.1"/>
    <property type="molecule type" value="Genomic_DNA"/>
</dbReference>
<evidence type="ECO:0000313" key="7">
    <source>
        <dbReference type="EMBL" id="APH39529.1"/>
    </source>
</evidence>
<evidence type="ECO:0000259" key="6">
    <source>
        <dbReference type="PROSITE" id="PS50975"/>
    </source>
</evidence>
<comment type="cofactor">
    <cofactor evidence="1">
        <name>Mn(2+)</name>
        <dbReference type="ChEBI" id="CHEBI:29035"/>
    </cofactor>
</comment>
<feature type="domain" description="ATP-grasp" evidence="6">
    <location>
        <begin position="109"/>
        <end position="321"/>
    </location>
</feature>
<evidence type="ECO:0000256" key="4">
    <source>
        <dbReference type="ARBA" id="ARBA00022840"/>
    </source>
</evidence>
<dbReference type="PANTHER" id="PTHR43585:SF2">
    <property type="entry name" value="ATP-GRASP ENZYME FSQD"/>
    <property type="match status" value="1"/>
</dbReference>
<reference evidence="9 11" key="2">
    <citation type="submission" date="2016-10" db="EMBL/GenBank/DDBJ databases">
        <authorList>
            <person name="de Groot N.N."/>
        </authorList>
    </citation>
    <scope>NUCLEOTIDE SEQUENCE [LARGE SCALE GENOMIC DNA]</scope>
    <source>
        <strain evidence="9 11">Z-7982</strain>
    </source>
</reference>
<protein>
    <submittedName>
        <fullName evidence="8">ATP-grasp domain-containing protein</fullName>
    </submittedName>
    <submittedName>
        <fullName evidence="7">D-alanine--D-alanine ligase</fullName>
    </submittedName>
</protein>
<dbReference type="PROSITE" id="PS50975">
    <property type="entry name" value="ATP_GRASP"/>
    <property type="match status" value="1"/>
</dbReference>
<dbReference type="SUPFAM" id="SSF56059">
    <property type="entry name" value="Glutathione synthetase ATP-binding domain-like"/>
    <property type="match status" value="1"/>
</dbReference>
<dbReference type="KEGG" id="mhaz:BHR79_08575"/>
<dbReference type="PROSITE" id="PS00867">
    <property type="entry name" value="CPSASE_2"/>
    <property type="match status" value="1"/>
</dbReference>
<dbReference type="PANTHER" id="PTHR43585">
    <property type="entry name" value="FUMIPYRROLE BIOSYNTHESIS PROTEIN C"/>
    <property type="match status" value="1"/>
</dbReference>
<sequence length="426" mass="49112">MKKNIFVVGMDSFNLEKLEKVPAAEECVFHSAIDIDEMRNVDKFDVDKLLSLAESRMRAVEGGPAGVITYFDFPAQDMVPILASRMGLPGPSFESVLKCEHKYWSRLEQQKVISKHIPTFSAFDPFAEDIFDSINMPFPFWIKPFRSFRSFLAFEIENRGQFEGIIEEIREGIDFIHKPFMQLLQNQNLPADITQMKESCIAETPLYGRQCTLEGYVYNGKVKVYGVVDSVRDQHFSSFSRYEYPSSLPKWVQKKMMKVCKRFIRSIGLDNSAFNVEFFYDPFHKQVYLLEINTRISQSHADLFEKVHGVSHHQIMLQLALGEKPKSLGNNGKFRYAAKFMLRTFDSGKVVAVPSDEEIALVMNEMPDTIVKVLVNEGQQLAKMELQDSYSYELADIFIGANKRSELVDKYDRVIEMITFSIKKDF</sequence>
<evidence type="ECO:0000313" key="8">
    <source>
        <dbReference type="EMBL" id="RNI09137.1"/>
    </source>
</evidence>
<dbReference type="Proteomes" id="UP000198669">
    <property type="component" value="Unassembled WGS sequence"/>
</dbReference>
<dbReference type="InterPro" id="IPR011761">
    <property type="entry name" value="ATP-grasp"/>
</dbReference>
<reference evidence="7 10" key="1">
    <citation type="submission" date="2016-10" db="EMBL/GenBank/DDBJ databases">
        <title>Methanohalophilus halophilus.</title>
        <authorList>
            <person name="L'haridon S."/>
        </authorList>
    </citation>
    <scope>NUCLEOTIDE SEQUENCE [LARGE SCALE GENOMIC DNA]</scope>
    <source>
        <strain evidence="7 10">Z-7982</strain>
    </source>
</reference>